<dbReference type="SUPFAM" id="SSF103473">
    <property type="entry name" value="MFS general substrate transporter"/>
    <property type="match status" value="1"/>
</dbReference>
<name>A0A3N0BKE9_9ACTN</name>
<dbReference type="GO" id="GO:0022857">
    <property type="term" value="F:transmembrane transporter activity"/>
    <property type="evidence" value="ECO:0007669"/>
    <property type="project" value="InterPro"/>
</dbReference>
<dbReference type="AlphaFoldDB" id="A0A3N0BKE9"/>
<keyword evidence="2 5" id="KW-0812">Transmembrane</keyword>
<dbReference type="CDD" id="cd17353">
    <property type="entry name" value="MFS_OFA_like"/>
    <property type="match status" value="1"/>
</dbReference>
<feature type="domain" description="Major facilitator superfamily (MFS) profile" evidence="6">
    <location>
        <begin position="9"/>
        <end position="412"/>
    </location>
</feature>
<feature type="transmembrane region" description="Helical" evidence="5">
    <location>
        <begin position="12"/>
        <end position="33"/>
    </location>
</feature>
<dbReference type="InterPro" id="IPR011701">
    <property type="entry name" value="MFS"/>
</dbReference>
<dbReference type="OrthoDB" id="3573349at2"/>
<dbReference type="Proteomes" id="UP000278632">
    <property type="component" value="Unassembled WGS sequence"/>
</dbReference>
<feature type="transmembrane region" description="Helical" evidence="5">
    <location>
        <begin position="112"/>
        <end position="135"/>
    </location>
</feature>
<dbReference type="InterPro" id="IPR050327">
    <property type="entry name" value="Proton-linked_MCT"/>
</dbReference>
<evidence type="ECO:0000259" key="6">
    <source>
        <dbReference type="PROSITE" id="PS50850"/>
    </source>
</evidence>
<keyword evidence="4 5" id="KW-0472">Membrane</keyword>
<evidence type="ECO:0000313" key="7">
    <source>
        <dbReference type="EMBL" id="RNL48330.1"/>
    </source>
</evidence>
<dbReference type="PANTHER" id="PTHR11360:SF304">
    <property type="entry name" value="MFS DOMAIN-CONTAINING PROTEIN"/>
    <property type="match status" value="1"/>
</dbReference>
<organism evidence="7 8">
    <name type="scientific">Paraeggerthella hongkongensis</name>
    <dbReference type="NCBI Taxonomy" id="230658"/>
    <lineage>
        <taxon>Bacteria</taxon>
        <taxon>Bacillati</taxon>
        <taxon>Actinomycetota</taxon>
        <taxon>Coriobacteriia</taxon>
        <taxon>Eggerthellales</taxon>
        <taxon>Eggerthellaceae</taxon>
        <taxon>Paraeggerthella</taxon>
    </lineage>
</organism>
<evidence type="ECO:0000256" key="3">
    <source>
        <dbReference type="ARBA" id="ARBA00022989"/>
    </source>
</evidence>
<feature type="transmembrane region" description="Helical" evidence="5">
    <location>
        <begin position="388"/>
        <end position="407"/>
    </location>
</feature>
<comment type="subcellular location">
    <subcellularLocation>
        <location evidence="1">Cell membrane</location>
        <topology evidence="1">Multi-pass membrane protein</topology>
    </subcellularLocation>
</comment>
<keyword evidence="8" id="KW-1185">Reference proteome</keyword>
<dbReference type="Gene3D" id="1.20.1250.20">
    <property type="entry name" value="MFS general substrate transporter like domains"/>
    <property type="match status" value="2"/>
</dbReference>
<dbReference type="GO" id="GO:0005886">
    <property type="term" value="C:plasma membrane"/>
    <property type="evidence" value="ECO:0007669"/>
    <property type="project" value="UniProtKB-SubCell"/>
</dbReference>
<protein>
    <submittedName>
        <fullName evidence="7">Oxalate:formate antiporter</fullName>
    </submittedName>
</protein>
<reference evidence="8" key="1">
    <citation type="submission" date="2018-05" db="EMBL/GenBank/DDBJ databases">
        <title>Genome Sequencing of selected type strains of the family Eggerthellaceae.</title>
        <authorList>
            <person name="Danylec N."/>
            <person name="Stoll D.A."/>
            <person name="Doetsch A."/>
            <person name="Huch M."/>
        </authorList>
    </citation>
    <scope>NUCLEOTIDE SEQUENCE [LARGE SCALE GENOMIC DNA]</scope>
    <source>
        <strain evidence="8">DSM 16106</strain>
    </source>
</reference>
<feature type="transmembrane region" description="Helical" evidence="5">
    <location>
        <begin position="265"/>
        <end position="283"/>
    </location>
</feature>
<evidence type="ECO:0000256" key="5">
    <source>
        <dbReference type="SAM" id="Phobius"/>
    </source>
</evidence>
<dbReference type="InterPro" id="IPR020846">
    <property type="entry name" value="MFS_dom"/>
</dbReference>
<keyword evidence="3 5" id="KW-1133">Transmembrane helix</keyword>
<dbReference type="Pfam" id="PF07690">
    <property type="entry name" value="MFS_1"/>
    <property type="match status" value="1"/>
</dbReference>
<accession>A0A3N0BKE9</accession>
<sequence length="429" mass="44810">MRRSRTQGRANVVLMAGVLFNLSISLLYSWSVIKSGLTAAPDVGGFGWSSAQAGLPYTIAIVFFALGLLGGGIVQDRIGPRKVITAGGLLAGLGMVLSSFAGQSVLGVCLAYGVLTGTGIGLGYGCVTPCALKWFDPSKKGLVAGLVVGGFGLAAVYLAPATQMLIEGFGISQTFLILGIVTIAVSVPIAQLIKNPEADYVPASASVRKAGRASVERTPDRTWRQMIRTKEFYLLFALFALSSSVGLMIIGNLSKIATIQDPASAAGYAALLVSLLALFNTGGRVVGGILSDKIGCINTLVLVFAIQCLNMCLFALYGSFALLTLGALFVGFSYGTLLSVFPSMTADLYGLRNYGTNYGILYLAWGLSGVLAPVMADVVFDVTGTFDAAYLICAAILALCILLGVILKRRLDGVKRKAVSLEHEDSPIG</sequence>
<feature type="transmembrane region" description="Helical" evidence="5">
    <location>
        <begin position="171"/>
        <end position="190"/>
    </location>
</feature>
<evidence type="ECO:0000256" key="2">
    <source>
        <dbReference type="ARBA" id="ARBA00022692"/>
    </source>
</evidence>
<feature type="transmembrane region" description="Helical" evidence="5">
    <location>
        <begin position="86"/>
        <end position="106"/>
    </location>
</feature>
<dbReference type="PROSITE" id="PS50850">
    <property type="entry name" value="MFS"/>
    <property type="match status" value="1"/>
</dbReference>
<feature type="transmembrane region" description="Helical" evidence="5">
    <location>
        <begin position="53"/>
        <end position="74"/>
    </location>
</feature>
<feature type="transmembrane region" description="Helical" evidence="5">
    <location>
        <begin position="295"/>
        <end position="317"/>
    </location>
</feature>
<dbReference type="PANTHER" id="PTHR11360">
    <property type="entry name" value="MONOCARBOXYLATE TRANSPORTER"/>
    <property type="match status" value="1"/>
</dbReference>
<evidence type="ECO:0000313" key="8">
    <source>
        <dbReference type="Proteomes" id="UP000278632"/>
    </source>
</evidence>
<dbReference type="EMBL" id="QICD01000002">
    <property type="protein sequence ID" value="RNL48330.1"/>
    <property type="molecule type" value="Genomic_DNA"/>
</dbReference>
<feature type="transmembrane region" description="Helical" evidence="5">
    <location>
        <begin position="232"/>
        <end position="253"/>
    </location>
</feature>
<feature type="transmembrane region" description="Helical" evidence="5">
    <location>
        <begin position="323"/>
        <end position="346"/>
    </location>
</feature>
<feature type="transmembrane region" description="Helical" evidence="5">
    <location>
        <begin position="358"/>
        <end position="376"/>
    </location>
</feature>
<proteinExistence type="predicted"/>
<evidence type="ECO:0000256" key="1">
    <source>
        <dbReference type="ARBA" id="ARBA00004651"/>
    </source>
</evidence>
<dbReference type="InterPro" id="IPR036259">
    <property type="entry name" value="MFS_trans_sf"/>
</dbReference>
<evidence type="ECO:0000256" key="4">
    <source>
        <dbReference type="ARBA" id="ARBA00023136"/>
    </source>
</evidence>
<gene>
    <name evidence="7" type="ORF">DMP08_01555</name>
</gene>
<comment type="caution">
    <text evidence="7">The sequence shown here is derived from an EMBL/GenBank/DDBJ whole genome shotgun (WGS) entry which is preliminary data.</text>
</comment>
<feature type="transmembrane region" description="Helical" evidence="5">
    <location>
        <begin position="142"/>
        <end position="159"/>
    </location>
</feature>